<reference evidence="8 9" key="1">
    <citation type="submission" date="2019-11" db="EMBL/GenBank/DDBJ databases">
        <title>Paenibacillus monticola sp. nov., a novel PGPR strain isolated from mountain sample in China.</title>
        <authorList>
            <person name="Zhao Q."/>
            <person name="Li H.-P."/>
            <person name="Zhang J.-L."/>
        </authorList>
    </citation>
    <scope>NUCLEOTIDE SEQUENCE [LARGE SCALE GENOMIC DNA]</scope>
    <source>
        <strain evidence="8 9">LC-T2</strain>
    </source>
</reference>
<feature type="transmembrane region" description="Helical" evidence="6">
    <location>
        <begin position="329"/>
        <end position="354"/>
    </location>
</feature>
<dbReference type="PANTHER" id="PTHR23514">
    <property type="entry name" value="BYPASS OF STOP CODON PROTEIN 6"/>
    <property type="match status" value="1"/>
</dbReference>
<accession>A0A7X2L0A8</accession>
<evidence type="ECO:0000256" key="1">
    <source>
        <dbReference type="ARBA" id="ARBA00004651"/>
    </source>
</evidence>
<evidence type="ECO:0000259" key="7">
    <source>
        <dbReference type="PROSITE" id="PS50850"/>
    </source>
</evidence>
<organism evidence="8 9">
    <name type="scientific">Paenibacillus monticola</name>
    <dbReference type="NCBI Taxonomy" id="2666075"/>
    <lineage>
        <taxon>Bacteria</taxon>
        <taxon>Bacillati</taxon>
        <taxon>Bacillota</taxon>
        <taxon>Bacilli</taxon>
        <taxon>Bacillales</taxon>
        <taxon>Paenibacillaceae</taxon>
        <taxon>Paenibacillus</taxon>
    </lineage>
</organism>
<keyword evidence="2" id="KW-0813">Transport</keyword>
<gene>
    <name evidence="8" type="ORF">GJB61_02635</name>
</gene>
<sequence>MKEVSQAQHKNWPIVLLLLLMYIIVTMSDNFKGIFVPLFKEDFGVSNTQIGYVLTACLFMYALFQYIGGILIEKFGYKSIISLGFIISMGSLVVLVTCKSFLVLIIGLSILNSGIAMFNVGVNTLGPAMNVASTAVLMNFVNFSYGTGNTAMQQVTGTLLKQGVRWQTFYLVMLFCCAALFIYLLLLRIPYKPQTGSGAYKKSDIFRNKLLYAYIAAVGFYVAAEYGIGNWFVNYMSEQFSLDAERRALYMTLFFGLMTFGRLFGGFVADKLGHFRSIIIYGTIASILCVLGLSLGQSGLILFATSGFFFSIIYPTLMSTIRGAFKEGASYVTGLILMCGTLIAMAVNLLIGIANDCFGVSFSFYIVAVCLILSTLAVLPIRKQTAALLLKSKQ</sequence>
<dbReference type="InterPro" id="IPR011701">
    <property type="entry name" value="MFS"/>
</dbReference>
<dbReference type="EMBL" id="WJXB01000001">
    <property type="protein sequence ID" value="MRN51895.1"/>
    <property type="molecule type" value="Genomic_DNA"/>
</dbReference>
<keyword evidence="5 6" id="KW-0472">Membrane</keyword>
<proteinExistence type="predicted"/>
<keyword evidence="4 6" id="KW-1133">Transmembrane helix</keyword>
<dbReference type="InterPro" id="IPR051788">
    <property type="entry name" value="MFS_Transporter"/>
</dbReference>
<feature type="transmembrane region" description="Helical" evidence="6">
    <location>
        <begin position="360"/>
        <end position="381"/>
    </location>
</feature>
<evidence type="ECO:0000256" key="3">
    <source>
        <dbReference type="ARBA" id="ARBA00022692"/>
    </source>
</evidence>
<feature type="transmembrane region" description="Helical" evidence="6">
    <location>
        <begin position="129"/>
        <end position="148"/>
    </location>
</feature>
<evidence type="ECO:0000256" key="5">
    <source>
        <dbReference type="ARBA" id="ARBA00023136"/>
    </source>
</evidence>
<dbReference type="RefSeq" id="WP_154116824.1">
    <property type="nucleotide sequence ID" value="NZ_WJXB01000001.1"/>
</dbReference>
<dbReference type="Pfam" id="PF07690">
    <property type="entry name" value="MFS_1"/>
    <property type="match status" value="1"/>
</dbReference>
<feature type="transmembrane region" description="Helical" evidence="6">
    <location>
        <begin position="248"/>
        <end position="268"/>
    </location>
</feature>
<evidence type="ECO:0000256" key="6">
    <source>
        <dbReference type="SAM" id="Phobius"/>
    </source>
</evidence>
<comment type="subcellular location">
    <subcellularLocation>
        <location evidence="1">Cell membrane</location>
        <topology evidence="1">Multi-pass membrane protein</topology>
    </subcellularLocation>
</comment>
<evidence type="ECO:0000256" key="2">
    <source>
        <dbReference type="ARBA" id="ARBA00022448"/>
    </source>
</evidence>
<feature type="transmembrane region" description="Helical" evidence="6">
    <location>
        <begin position="49"/>
        <end position="68"/>
    </location>
</feature>
<dbReference type="Gene3D" id="1.20.1250.20">
    <property type="entry name" value="MFS general substrate transporter like domains"/>
    <property type="match status" value="2"/>
</dbReference>
<dbReference type="GO" id="GO:0005886">
    <property type="term" value="C:plasma membrane"/>
    <property type="evidence" value="ECO:0007669"/>
    <property type="project" value="UniProtKB-SubCell"/>
</dbReference>
<feature type="transmembrane region" description="Helical" evidence="6">
    <location>
        <begin position="168"/>
        <end position="189"/>
    </location>
</feature>
<dbReference type="PROSITE" id="PS50850">
    <property type="entry name" value="MFS"/>
    <property type="match status" value="1"/>
</dbReference>
<feature type="transmembrane region" description="Helical" evidence="6">
    <location>
        <begin position="12"/>
        <end position="29"/>
    </location>
</feature>
<dbReference type="SUPFAM" id="SSF103473">
    <property type="entry name" value="MFS general substrate transporter"/>
    <property type="match status" value="1"/>
</dbReference>
<dbReference type="GO" id="GO:0022857">
    <property type="term" value="F:transmembrane transporter activity"/>
    <property type="evidence" value="ECO:0007669"/>
    <property type="project" value="InterPro"/>
</dbReference>
<feature type="transmembrane region" description="Helical" evidence="6">
    <location>
        <begin position="299"/>
        <end position="317"/>
    </location>
</feature>
<dbReference type="InterPro" id="IPR036259">
    <property type="entry name" value="MFS_trans_sf"/>
</dbReference>
<evidence type="ECO:0000313" key="9">
    <source>
        <dbReference type="Proteomes" id="UP000463051"/>
    </source>
</evidence>
<feature type="transmembrane region" description="Helical" evidence="6">
    <location>
        <begin position="75"/>
        <end position="95"/>
    </location>
</feature>
<dbReference type="PANTHER" id="PTHR23514:SF13">
    <property type="entry name" value="INNER MEMBRANE PROTEIN YBJJ"/>
    <property type="match status" value="1"/>
</dbReference>
<name>A0A7X2L0A8_9BACL</name>
<keyword evidence="9" id="KW-1185">Reference proteome</keyword>
<protein>
    <submittedName>
        <fullName evidence="8">MFS transporter</fullName>
    </submittedName>
</protein>
<feature type="transmembrane region" description="Helical" evidence="6">
    <location>
        <begin position="275"/>
        <end position="293"/>
    </location>
</feature>
<feature type="transmembrane region" description="Helical" evidence="6">
    <location>
        <begin position="210"/>
        <end position="228"/>
    </location>
</feature>
<dbReference type="AlphaFoldDB" id="A0A7X2L0A8"/>
<feature type="domain" description="Major facilitator superfamily (MFS) profile" evidence="7">
    <location>
        <begin position="14"/>
        <end position="386"/>
    </location>
</feature>
<evidence type="ECO:0000256" key="4">
    <source>
        <dbReference type="ARBA" id="ARBA00022989"/>
    </source>
</evidence>
<keyword evidence="3 6" id="KW-0812">Transmembrane</keyword>
<dbReference type="InterPro" id="IPR020846">
    <property type="entry name" value="MFS_dom"/>
</dbReference>
<comment type="caution">
    <text evidence="8">The sequence shown here is derived from an EMBL/GenBank/DDBJ whole genome shotgun (WGS) entry which is preliminary data.</text>
</comment>
<dbReference type="Proteomes" id="UP000463051">
    <property type="component" value="Unassembled WGS sequence"/>
</dbReference>
<feature type="transmembrane region" description="Helical" evidence="6">
    <location>
        <begin position="101"/>
        <end position="122"/>
    </location>
</feature>
<evidence type="ECO:0000313" key="8">
    <source>
        <dbReference type="EMBL" id="MRN51895.1"/>
    </source>
</evidence>